<accession>A0AAD8YIB2</accession>
<feature type="transmembrane region" description="Helical" evidence="2">
    <location>
        <begin position="166"/>
        <end position="182"/>
    </location>
</feature>
<keyword evidence="2" id="KW-0472">Membrane</keyword>
<reference evidence="3" key="1">
    <citation type="submission" date="2023-06" db="EMBL/GenBank/DDBJ databases">
        <title>Survivors Of The Sea: Transcriptome response of Skeletonema marinoi to long-term dormancy.</title>
        <authorList>
            <person name="Pinder M.I.M."/>
            <person name="Kourtchenko O."/>
            <person name="Robertson E.K."/>
            <person name="Larsson T."/>
            <person name="Maumus F."/>
            <person name="Osuna-Cruz C.M."/>
            <person name="Vancaester E."/>
            <person name="Stenow R."/>
            <person name="Vandepoele K."/>
            <person name="Ploug H."/>
            <person name="Bruchert V."/>
            <person name="Godhe A."/>
            <person name="Topel M."/>
        </authorList>
    </citation>
    <scope>NUCLEOTIDE SEQUENCE</scope>
    <source>
        <strain evidence="3">R05AC</strain>
    </source>
</reference>
<organism evidence="3 4">
    <name type="scientific">Skeletonema marinoi</name>
    <dbReference type="NCBI Taxonomy" id="267567"/>
    <lineage>
        <taxon>Eukaryota</taxon>
        <taxon>Sar</taxon>
        <taxon>Stramenopiles</taxon>
        <taxon>Ochrophyta</taxon>
        <taxon>Bacillariophyta</taxon>
        <taxon>Coscinodiscophyceae</taxon>
        <taxon>Thalassiosirophycidae</taxon>
        <taxon>Thalassiosirales</taxon>
        <taxon>Skeletonemataceae</taxon>
        <taxon>Skeletonema</taxon>
        <taxon>Skeletonema marinoi-dohrnii complex</taxon>
    </lineage>
</organism>
<proteinExistence type="predicted"/>
<comment type="caution">
    <text evidence="3">The sequence shown here is derived from an EMBL/GenBank/DDBJ whole genome shotgun (WGS) entry which is preliminary data.</text>
</comment>
<evidence type="ECO:0000313" key="3">
    <source>
        <dbReference type="EMBL" id="KAK1747081.1"/>
    </source>
</evidence>
<dbReference type="Proteomes" id="UP001224775">
    <property type="component" value="Unassembled WGS sequence"/>
</dbReference>
<feature type="region of interest" description="Disordered" evidence="1">
    <location>
        <begin position="83"/>
        <end position="107"/>
    </location>
</feature>
<keyword evidence="2" id="KW-0812">Transmembrane</keyword>
<feature type="transmembrane region" description="Helical" evidence="2">
    <location>
        <begin position="188"/>
        <end position="205"/>
    </location>
</feature>
<feature type="compositionally biased region" description="Acidic residues" evidence="1">
    <location>
        <begin position="98"/>
        <end position="107"/>
    </location>
</feature>
<name>A0AAD8YIB2_9STRA</name>
<gene>
    <name evidence="3" type="ORF">QTG54_002425</name>
</gene>
<dbReference type="AlphaFoldDB" id="A0AAD8YIB2"/>
<evidence type="ECO:0000256" key="2">
    <source>
        <dbReference type="SAM" id="Phobius"/>
    </source>
</evidence>
<protein>
    <submittedName>
        <fullName evidence="3">Uncharacterized protein</fullName>
    </submittedName>
</protein>
<evidence type="ECO:0000313" key="4">
    <source>
        <dbReference type="Proteomes" id="UP001224775"/>
    </source>
</evidence>
<feature type="region of interest" description="Disordered" evidence="1">
    <location>
        <begin position="1"/>
        <end position="64"/>
    </location>
</feature>
<dbReference type="EMBL" id="JATAAI010000003">
    <property type="protein sequence ID" value="KAK1747081.1"/>
    <property type="molecule type" value="Genomic_DNA"/>
</dbReference>
<keyword evidence="4" id="KW-1185">Reference proteome</keyword>
<keyword evidence="2" id="KW-1133">Transmembrane helix</keyword>
<sequence>MRNSQRRTRPTMESLGGDDGRRRRAQAILGARNNNNNGNTKKSFHSAAAETKSAPVDNNQEDDEEEAITTFWNLHDEVERLKEAQDIQVRDGVQTNVEDQDDGDGEAEEQYDIHYGENTGSNLGIFILPSDEDHSSSVSVDELRGDEEKTPSLRITFFMGSNLKRILLLVTMVVMVVVAAVALQREAVAQVVVLVVVVTTVEASAPKNLN</sequence>
<evidence type="ECO:0000256" key="1">
    <source>
        <dbReference type="SAM" id="MobiDB-lite"/>
    </source>
</evidence>